<protein>
    <submittedName>
        <fullName evidence="7">TonB-dependent receptor</fullName>
    </submittedName>
</protein>
<dbReference type="Pfam" id="PF00593">
    <property type="entry name" value="TonB_dep_Rec_b-barrel"/>
    <property type="match status" value="1"/>
</dbReference>
<dbReference type="Proteomes" id="UP001162881">
    <property type="component" value="Unassembled WGS sequence"/>
</dbReference>
<dbReference type="EMBL" id="JALHLF010000152">
    <property type="protein sequence ID" value="MCJ2184815.1"/>
    <property type="molecule type" value="Genomic_DNA"/>
</dbReference>
<accession>A0ABT0BIQ0</accession>
<keyword evidence="8" id="KW-1185">Reference proteome</keyword>
<feature type="domain" description="TonB-dependent receptor plug" evidence="6">
    <location>
        <begin position="36"/>
        <end position="146"/>
    </location>
</feature>
<comment type="similarity">
    <text evidence="4">Belongs to the TonB-dependent receptor family.</text>
</comment>
<dbReference type="Gene3D" id="2.40.170.20">
    <property type="entry name" value="TonB-dependent receptor, beta-barrel domain"/>
    <property type="match status" value="1"/>
</dbReference>
<evidence type="ECO:0000256" key="1">
    <source>
        <dbReference type="ARBA" id="ARBA00004442"/>
    </source>
</evidence>
<keyword evidence="3" id="KW-0998">Cell outer membrane</keyword>
<dbReference type="InterPro" id="IPR036942">
    <property type="entry name" value="Beta-barrel_TonB_sf"/>
</dbReference>
<dbReference type="InterPro" id="IPR000531">
    <property type="entry name" value="Beta-barrel_TonB"/>
</dbReference>
<dbReference type="InterPro" id="IPR012910">
    <property type="entry name" value="Plug_dom"/>
</dbReference>
<proteinExistence type="inferred from homology"/>
<dbReference type="InterPro" id="IPR010104">
    <property type="entry name" value="TonB_rcpt_bac"/>
</dbReference>
<feature type="domain" description="TonB-dependent receptor-like beta-barrel" evidence="5">
    <location>
        <begin position="391"/>
        <end position="845"/>
    </location>
</feature>
<sequence length="881" mass="95422">QAPAPEPLVGAPIEVIGQRIADRLSIAAKRGARTILDAVASDEVRRLPDASVVDAMRRIPGVSVVPVADNEHPRDVPVAPVVRGLTQAYNNVTIDGQPVASTGIPDAGSNSTSRGVRLDILPASLVSRLDVVKTFTPDRDPNAIGAAIDLHTRSAFDDGARPFVSLEGGLARPSRSGAVQSQPALGGHGALTASRTFGASDQFGLVLSAHYRQLANNSTVHGTSDSGYLVFYDADGNRVEDDGDTGNGIPVPEQDKYWVNSSSRRQWGGSARFEARLDTLHLSLLAGEFHFRDGYIRNEVVIDPKSDTVVDQTATSGHFDAASIQVGYRDGVTRNRTRLVMGEARWEPGARDVVRLSASVSQARMREAYAQVKFTAGLTASGSVKGSSAFPVDYDTSTLQHSFSVPEDSYYDLSLYPLAYWRKRQRRALSDLGTVRLDWSHAMAPGDEGLGFAMGLGVQRSAYRYRYTSRVYKTTDRTITLADAGYVSGVSLPYNREGLKLLVIDPVKAWALLEANADSVYLESDPDDDLADRFTHRETSLSGYALAHFAQGPWELEAGLHLDATRLSTRGYMEVDESWQAAANAARYAPLLPAALVDFDASEALTLRAAYSRTIGRPSYESYSPGSSIEFGTDSTLGDGTSQDVSVSLGNPDLKPRRSDNFDLSAEWRLPTGFDGLFALAAFHKGIRNEIFDAVTSGYTYDGVYYRYAKVTQPTNASGARVSGLEASLTVGSLAPVSRHLTGLGFSANWTRLEGSLDVLTSAGTTRRLGQLVGQPGEIRNLAMFFTQDGFELRGALNWTSTALRAITPDVAYEDVYWAPRRQLDLQARYHFGAGLSVILDVANLTEARLTSVTGPGRAWLKDSYSVPRTVRLSLHWGLGN</sequence>
<gene>
    <name evidence="7" type="ORF">MTR62_19275</name>
</gene>
<evidence type="ECO:0000259" key="6">
    <source>
        <dbReference type="Pfam" id="PF07715"/>
    </source>
</evidence>
<dbReference type="InterPro" id="IPR037066">
    <property type="entry name" value="Plug_dom_sf"/>
</dbReference>
<name>A0ABT0BIQ0_9SPHN</name>
<dbReference type="PANTHER" id="PTHR40980:SF4">
    <property type="entry name" value="TONB-DEPENDENT RECEPTOR-LIKE BETA-BARREL DOMAIN-CONTAINING PROTEIN"/>
    <property type="match status" value="1"/>
</dbReference>
<reference evidence="7" key="1">
    <citation type="submission" date="2022-03" db="EMBL/GenBank/DDBJ databases">
        <title>Identification of a novel bacterium isolated from mangrove sediments.</title>
        <authorList>
            <person name="Pan X."/>
        </authorList>
    </citation>
    <scope>NUCLEOTIDE SEQUENCE</scope>
    <source>
        <strain evidence="7">B1949</strain>
    </source>
</reference>
<evidence type="ECO:0000256" key="4">
    <source>
        <dbReference type="RuleBase" id="RU003357"/>
    </source>
</evidence>
<dbReference type="Pfam" id="PF07715">
    <property type="entry name" value="Plug"/>
    <property type="match status" value="1"/>
</dbReference>
<keyword evidence="7" id="KW-0675">Receptor</keyword>
<dbReference type="PANTHER" id="PTHR40980">
    <property type="entry name" value="PLUG DOMAIN-CONTAINING PROTEIN"/>
    <property type="match status" value="1"/>
</dbReference>
<dbReference type="NCBIfam" id="TIGR01782">
    <property type="entry name" value="TonB-Xanth-Caul"/>
    <property type="match status" value="1"/>
</dbReference>
<evidence type="ECO:0000256" key="2">
    <source>
        <dbReference type="ARBA" id="ARBA00023136"/>
    </source>
</evidence>
<evidence type="ECO:0000256" key="3">
    <source>
        <dbReference type="ARBA" id="ARBA00023237"/>
    </source>
</evidence>
<dbReference type="RefSeq" id="WP_244024001.1">
    <property type="nucleotide sequence ID" value="NZ_JALHLF010000152.1"/>
</dbReference>
<comment type="subcellular location">
    <subcellularLocation>
        <location evidence="1 4">Cell outer membrane</location>
    </subcellularLocation>
</comment>
<evidence type="ECO:0000259" key="5">
    <source>
        <dbReference type="Pfam" id="PF00593"/>
    </source>
</evidence>
<keyword evidence="2 4" id="KW-0472">Membrane</keyword>
<dbReference type="SUPFAM" id="SSF56935">
    <property type="entry name" value="Porins"/>
    <property type="match status" value="1"/>
</dbReference>
<feature type="non-terminal residue" evidence="7">
    <location>
        <position position="1"/>
    </location>
</feature>
<comment type="caution">
    <text evidence="7">The sequence shown here is derived from an EMBL/GenBank/DDBJ whole genome shotgun (WGS) entry which is preliminary data.</text>
</comment>
<evidence type="ECO:0000313" key="7">
    <source>
        <dbReference type="EMBL" id="MCJ2184815.1"/>
    </source>
</evidence>
<evidence type="ECO:0000313" key="8">
    <source>
        <dbReference type="Proteomes" id="UP001162881"/>
    </source>
</evidence>
<dbReference type="Gene3D" id="2.170.130.10">
    <property type="entry name" value="TonB-dependent receptor, plug domain"/>
    <property type="match status" value="1"/>
</dbReference>
<organism evidence="7 8">
    <name type="scientific">Novosphingobium organovorum</name>
    <dbReference type="NCBI Taxonomy" id="2930092"/>
    <lineage>
        <taxon>Bacteria</taxon>
        <taxon>Pseudomonadati</taxon>
        <taxon>Pseudomonadota</taxon>
        <taxon>Alphaproteobacteria</taxon>
        <taxon>Sphingomonadales</taxon>
        <taxon>Sphingomonadaceae</taxon>
        <taxon>Novosphingobium</taxon>
    </lineage>
</organism>
<keyword evidence="4" id="KW-0798">TonB box</keyword>